<protein>
    <submittedName>
        <fullName evidence="1">Uncharacterized protein</fullName>
    </submittedName>
</protein>
<gene>
    <name evidence="1" type="ORF">g.14566</name>
</gene>
<sequence>MLAYGIISRCNQFSCIIRTQNRNIRGVRKVIRQTLPRYRNSLMNLRNWDEMTGVVGQEDTSLNKLWSDRLEFYKLYMPPKQTHTLLEALFNPNNNIDQLLRIIDENLPTMNSFYLATSFEALNDMMQLRACDIDTVIVSPELKNLCKRTLVKLRFFEADEVLKLIKCLSTMRMPEETFIAQSAMQMARHLLNDFNASELLAMKESLENLQASDISQKSLLAAMKQATLIRLARVERHHEDEQISELEVNKQIGSKK</sequence>
<dbReference type="AlphaFoldDB" id="A0A6G1SP91"/>
<proteinExistence type="predicted"/>
<evidence type="ECO:0000313" key="1">
    <source>
        <dbReference type="EMBL" id="MDE51997.1"/>
    </source>
</evidence>
<dbReference type="EMBL" id="GGYP01007226">
    <property type="protein sequence ID" value="MDE51997.1"/>
    <property type="molecule type" value="Transcribed_RNA"/>
</dbReference>
<name>A0A6G1SP91_9ACAR</name>
<reference evidence="1" key="1">
    <citation type="submission" date="2018-10" db="EMBL/GenBank/DDBJ databases">
        <title>Transcriptome assembly of Aceria tosichella (Wheat curl mite) Type 2.</title>
        <authorList>
            <person name="Scully E.D."/>
            <person name="Geib S.M."/>
            <person name="Palmer N.A."/>
            <person name="Gupta A.K."/>
            <person name="Sarath G."/>
            <person name="Tatineni S."/>
        </authorList>
    </citation>
    <scope>NUCLEOTIDE SEQUENCE</scope>
    <source>
        <strain evidence="1">LincolnNE</strain>
    </source>
</reference>
<accession>A0A6G1SP91</accession>
<organism evidence="1">
    <name type="scientific">Aceria tosichella</name>
    <name type="common">wheat curl mite</name>
    <dbReference type="NCBI Taxonomy" id="561515"/>
    <lineage>
        <taxon>Eukaryota</taxon>
        <taxon>Metazoa</taxon>
        <taxon>Ecdysozoa</taxon>
        <taxon>Arthropoda</taxon>
        <taxon>Chelicerata</taxon>
        <taxon>Arachnida</taxon>
        <taxon>Acari</taxon>
        <taxon>Acariformes</taxon>
        <taxon>Trombidiformes</taxon>
        <taxon>Prostigmata</taxon>
        <taxon>Eupodina</taxon>
        <taxon>Eriophyoidea</taxon>
        <taxon>Eriophyidae</taxon>
        <taxon>Eriophyinae</taxon>
        <taxon>Aceriini</taxon>
        <taxon>Aceria</taxon>
    </lineage>
</organism>